<evidence type="ECO:0000313" key="3">
    <source>
        <dbReference type="EMBL" id="SVA96384.1"/>
    </source>
</evidence>
<dbReference type="PANTHER" id="PTHR23310">
    <property type="entry name" value="ACYL-COA-BINDING PROTEIN, ACBP"/>
    <property type="match status" value="1"/>
</dbReference>
<dbReference type="Gene3D" id="1.20.80.10">
    <property type="match status" value="1"/>
</dbReference>
<evidence type="ECO:0000256" key="1">
    <source>
        <dbReference type="ARBA" id="ARBA00023121"/>
    </source>
</evidence>
<dbReference type="SUPFAM" id="SSF47027">
    <property type="entry name" value="Acyl-CoA binding protein"/>
    <property type="match status" value="1"/>
</dbReference>
<dbReference type="GO" id="GO:0006631">
    <property type="term" value="P:fatty acid metabolic process"/>
    <property type="evidence" value="ECO:0007669"/>
    <property type="project" value="TreeGrafter"/>
</dbReference>
<dbReference type="InterPro" id="IPR035984">
    <property type="entry name" value="Acyl-CoA-binding_sf"/>
</dbReference>
<feature type="domain" description="ACB" evidence="2">
    <location>
        <begin position="1"/>
        <end position="78"/>
    </location>
</feature>
<protein>
    <recommendedName>
        <fullName evidence="2">ACB domain-containing protein</fullName>
    </recommendedName>
</protein>
<dbReference type="AlphaFoldDB" id="A0A382A4Q9"/>
<reference evidence="3" key="1">
    <citation type="submission" date="2018-05" db="EMBL/GenBank/DDBJ databases">
        <authorList>
            <person name="Lanie J.A."/>
            <person name="Ng W.-L."/>
            <person name="Kazmierczak K.M."/>
            <person name="Andrzejewski T.M."/>
            <person name="Davidsen T.M."/>
            <person name="Wayne K.J."/>
            <person name="Tettelin H."/>
            <person name="Glass J.I."/>
            <person name="Rusch D."/>
            <person name="Podicherti R."/>
            <person name="Tsui H.-C.T."/>
            <person name="Winkler M.E."/>
        </authorList>
    </citation>
    <scope>NUCLEOTIDE SEQUENCE</scope>
</reference>
<gene>
    <name evidence="3" type="ORF">METZ01_LOCUS149238</name>
</gene>
<proteinExistence type="predicted"/>
<evidence type="ECO:0000259" key="2">
    <source>
        <dbReference type="PROSITE" id="PS51228"/>
    </source>
</evidence>
<dbReference type="GO" id="GO:0000062">
    <property type="term" value="F:fatty-acyl-CoA binding"/>
    <property type="evidence" value="ECO:0007669"/>
    <property type="project" value="InterPro"/>
</dbReference>
<dbReference type="PRINTS" id="PR00689">
    <property type="entry name" value="ACOABINDINGP"/>
</dbReference>
<dbReference type="PANTHER" id="PTHR23310:SF62">
    <property type="entry name" value="ACYL-COA BINDING PROTEIN 1, ISOFORM A"/>
    <property type="match status" value="1"/>
</dbReference>
<dbReference type="InterPro" id="IPR000582">
    <property type="entry name" value="Acyl-CoA-binding_protein"/>
</dbReference>
<dbReference type="PROSITE" id="PS51228">
    <property type="entry name" value="ACB_2"/>
    <property type="match status" value="1"/>
</dbReference>
<accession>A0A382A4Q9</accession>
<sequence>MRFERATKRAFELPTRPSNEKLLEMYALYKQANDGDCEGKPRGGLRERAKWKAWKSVAGTTKAEAMERYCEIVDTLMG</sequence>
<organism evidence="3">
    <name type="scientific">marine metagenome</name>
    <dbReference type="NCBI Taxonomy" id="408172"/>
    <lineage>
        <taxon>unclassified sequences</taxon>
        <taxon>metagenomes</taxon>
        <taxon>ecological metagenomes</taxon>
    </lineage>
</organism>
<dbReference type="EMBL" id="UINC01023866">
    <property type="protein sequence ID" value="SVA96384.1"/>
    <property type="molecule type" value="Genomic_DNA"/>
</dbReference>
<dbReference type="Pfam" id="PF00887">
    <property type="entry name" value="ACBP"/>
    <property type="match status" value="1"/>
</dbReference>
<dbReference type="InterPro" id="IPR014352">
    <property type="entry name" value="FERM/acyl-CoA-bd_prot_sf"/>
</dbReference>
<keyword evidence="1" id="KW-0446">Lipid-binding</keyword>
<name>A0A382A4Q9_9ZZZZ</name>